<dbReference type="PANTHER" id="PTHR35936">
    <property type="entry name" value="MEMBRANE-BOUND LYTIC MUREIN TRANSGLYCOSYLASE F"/>
    <property type="match status" value="1"/>
</dbReference>
<dbReference type="Proteomes" id="UP000663992">
    <property type="component" value="Unassembled WGS sequence"/>
</dbReference>
<reference evidence="4 5" key="1">
    <citation type="submission" date="2021-03" db="EMBL/GenBank/DDBJ databases">
        <title>novel species isolated from a fishpond in China.</title>
        <authorList>
            <person name="Lu H."/>
            <person name="Cai Z."/>
        </authorList>
    </citation>
    <scope>NUCLEOTIDE SEQUENCE [LARGE SCALE GENOMIC DNA]</scope>
    <source>
        <strain evidence="4 5">Y57</strain>
    </source>
</reference>
<dbReference type="PANTHER" id="PTHR35936:SF25">
    <property type="entry name" value="ABC TRANSPORTER SUBSTRATE-BINDING PROTEIN"/>
    <property type="match status" value="1"/>
</dbReference>
<proteinExistence type="inferred from homology"/>
<sequence length="247" mass="28329">MIKVSKRLCNIFILTAATYTPISIASSEIISVAAVYALPPYVMEDGHSGIEIEILRSALSQSRNIVLRLDYIPADRMHEEIQSGHFMAGLTAVEDETKTDLFFSDVHVEYQNVLVALKDSKISVKNLSDLNKIKVVGFKNARKYLGREFSNAILNNKNYSERTSMESSVKQLFSQRTEAIIIDRYIFEFISKQMGLDKNKAEYFEIFDKNPMRVAFKTEAMRDEFNKGLYSIRKSGIYNEILKKYTQ</sequence>
<dbReference type="RefSeq" id="WP_206593533.1">
    <property type="nucleotide sequence ID" value="NZ_JAFKCS010000005.1"/>
</dbReference>
<comment type="caution">
    <text evidence="4">The sequence shown here is derived from an EMBL/GenBank/DDBJ whole genome shotgun (WGS) entry which is preliminary data.</text>
</comment>
<protein>
    <submittedName>
        <fullName evidence="4">Transporter substrate-binding domain-containing protein</fullName>
    </submittedName>
</protein>
<evidence type="ECO:0000313" key="5">
    <source>
        <dbReference type="Proteomes" id="UP000663992"/>
    </source>
</evidence>
<keyword evidence="2" id="KW-0732">Signal</keyword>
<dbReference type="SUPFAM" id="SSF53850">
    <property type="entry name" value="Periplasmic binding protein-like II"/>
    <property type="match status" value="1"/>
</dbReference>
<comment type="similarity">
    <text evidence="1">Belongs to the bacterial solute-binding protein 3 family.</text>
</comment>
<evidence type="ECO:0000313" key="4">
    <source>
        <dbReference type="EMBL" id="MBN7819728.1"/>
    </source>
</evidence>
<feature type="domain" description="Solute-binding protein family 3/N-terminal" evidence="3">
    <location>
        <begin position="31"/>
        <end position="246"/>
    </location>
</feature>
<evidence type="ECO:0000256" key="1">
    <source>
        <dbReference type="ARBA" id="ARBA00010333"/>
    </source>
</evidence>
<dbReference type="Gene3D" id="3.40.190.10">
    <property type="entry name" value="Periplasmic binding protein-like II"/>
    <property type="match status" value="2"/>
</dbReference>
<name>A0ABS3CRJ1_9ALTE</name>
<dbReference type="Pfam" id="PF00497">
    <property type="entry name" value="SBP_bac_3"/>
    <property type="match status" value="1"/>
</dbReference>
<dbReference type="EMBL" id="JAFKCS010000005">
    <property type="protein sequence ID" value="MBN7819728.1"/>
    <property type="molecule type" value="Genomic_DNA"/>
</dbReference>
<keyword evidence="5" id="KW-1185">Reference proteome</keyword>
<evidence type="ECO:0000259" key="3">
    <source>
        <dbReference type="Pfam" id="PF00497"/>
    </source>
</evidence>
<dbReference type="InterPro" id="IPR001638">
    <property type="entry name" value="Solute-binding_3/MltF_N"/>
</dbReference>
<organism evidence="4 5">
    <name type="scientific">Bowmanella yangjiangensis</name>
    <dbReference type="NCBI Taxonomy" id="2811230"/>
    <lineage>
        <taxon>Bacteria</taxon>
        <taxon>Pseudomonadati</taxon>
        <taxon>Pseudomonadota</taxon>
        <taxon>Gammaproteobacteria</taxon>
        <taxon>Alteromonadales</taxon>
        <taxon>Alteromonadaceae</taxon>
        <taxon>Bowmanella</taxon>
    </lineage>
</organism>
<gene>
    <name evidence="4" type="ORF">J0A65_07620</name>
</gene>
<accession>A0ABS3CRJ1</accession>
<evidence type="ECO:0000256" key="2">
    <source>
        <dbReference type="ARBA" id="ARBA00022729"/>
    </source>
</evidence>